<dbReference type="Pfam" id="PF01497">
    <property type="entry name" value="Peripla_BP_2"/>
    <property type="match status" value="1"/>
</dbReference>
<evidence type="ECO:0000256" key="6">
    <source>
        <dbReference type="SAM" id="MobiDB-lite"/>
    </source>
</evidence>
<evidence type="ECO:0000256" key="4">
    <source>
        <dbReference type="ARBA" id="ARBA00022496"/>
    </source>
</evidence>
<evidence type="ECO:0000256" key="2">
    <source>
        <dbReference type="ARBA" id="ARBA00008814"/>
    </source>
</evidence>
<dbReference type="PRINTS" id="PR01715">
    <property type="entry name" value="FERRIBNDNGPP"/>
</dbReference>
<dbReference type="PROSITE" id="PS50983">
    <property type="entry name" value="FE_B12_PBP"/>
    <property type="match status" value="1"/>
</dbReference>
<keyword evidence="9" id="KW-1185">Reference proteome</keyword>
<dbReference type="GeneID" id="95551847"/>
<dbReference type="SUPFAM" id="SSF53807">
    <property type="entry name" value="Helical backbone' metal receptor"/>
    <property type="match status" value="1"/>
</dbReference>
<protein>
    <submittedName>
        <fullName evidence="8">Iron complex transport system substrate-binding protein</fullName>
    </submittedName>
</protein>
<dbReference type="RefSeq" id="WP_233212115.1">
    <property type="nucleotide sequence ID" value="NZ_BSQD01000023.1"/>
</dbReference>
<keyword evidence="3" id="KW-0813">Transport</keyword>
<feature type="region of interest" description="Disordered" evidence="6">
    <location>
        <begin position="1"/>
        <end position="26"/>
    </location>
</feature>
<keyword evidence="4" id="KW-0410">Iron transport</keyword>
<dbReference type="GO" id="GO:1901678">
    <property type="term" value="P:iron coordination entity transport"/>
    <property type="evidence" value="ECO:0007669"/>
    <property type="project" value="UniProtKB-ARBA"/>
</dbReference>
<dbReference type="AlphaFoldDB" id="A0A1X7H9W8"/>
<dbReference type="EMBL" id="FXAH01000026">
    <property type="protein sequence ID" value="SMF82470.1"/>
    <property type="molecule type" value="Genomic_DNA"/>
</dbReference>
<keyword evidence="4" id="KW-0408">Iron</keyword>
<reference evidence="9" key="1">
    <citation type="submission" date="2017-04" db="EMBL/GenBank/DDBJ databases">
        <authorList>
            <person name="Varghese N."/>
            <person name="Submissions S."/>
        </authorList>
    </citation>
    <scope>NUCLEOTIDE SEQUENCE [LARGE SCALE GENOMIC DNA]</scope>
    <source>
        <strain evidence="9">Ballard 720</strain>
    </source>
</reference>
<dbReference type="InterPro" id="IPR002491">
    <property type="entry name" value="ABC_transptr_periplasmic_BD"/>
</dbReference>
<evidence type="ECO:0000256" key="5">
    <source>
        <dbReference type="ARBA" id="ARBA00022729"/>
    </source>
</evidence>
<dbReference type="Proteomes" id="UP000192911">
    <property type="component" value="Unassembled WGS sequence"/>
</dbReference>
<dbReference type="STRING" id="28094.SAMN06295900_12620"/>
<keyword evidence="4" id="KW-0406">Ion transport</keyword>
<proteinExistence type="inferred from homology"/>
<evidence type="ECO:0000256" key="1">
    <source>
        <dbReference type="ARBA" id="ARBA00004196"/>
    </source>
</evidence>
<dbReference type="InterPro" id="IPR051313">
    <property type="entry name" value="Bact_iron-sidero_bind"/>
</dbReference>
<comment type="subcellular location">
    <subcellularLocation>
        <location evidence="1">Cell envelope</location>
    </subcellularLocation>
</comment>
<comment type="similarity">
    <text evidence="2">Belongs to the bacterial solute-binding protein 8 family.</text>
</comment>
<gene>
    <name evidence="8" type="ORF">SAMN06295900_12620</name>
</gene>
<evidence type="ECO:0000313" key="9">
    <source>
        <dbReference type="Proteomes" id="UP000192911"/>
    </source>
</evidence>
<evidence type="ECO:0000256" key="3">
    <source>
        <dbReference type="ARBA" id="ARBA00022448"/>
    </source>
</evidence>
<accession>A0A1X7H9W8</accession>
<feature type="compositionally biased region" description="Low complexity" evidence="6">
    <location>
        <begin position="8"/>
        <end position="26"/>
    </location>
</feature>
<evidence type="ECO:0000313" key="8">
    <source>
        <dbReference type="EMBL" id="SMF82470.1"/>
    </source>
</evidence>
<sequence>MERSEFVAAHGADAPAGPSSSMAPAGAGFSRRRREALVRLAATAAALATPAAAGWARAAGLASPGSDAAPARSYGASPIASPQRIVVLDWPLTEVVLSIGVVPVGVSRPPWYRMLAGDPPLPAAVVDTGLLYQPNFEVIAALEPDLIVVTPWHAPLMGLLQRIAPTCVVPLFAPGRDVYAAVRAGTHELAQRLGRTAAADALVARADASVREASRRLAGFRATRRPVYLLHPVDDRHLSVFGRNSLFGGVLAQLGIENAWQGTADAQGAASADLASLARNADAEAVVIGLPPGLAAQLAQSPLWRALPFVRHGRVRQIAPLPALGGLVTSMRFASGLAQALQGVTT</sequence>
<dbReference type="PANTHER" id="PTHR30532:SF1">
    <property type="entry name" value="IRON(3+)-HYDROXAMATE-BINDING PROTEIN FHUD"/>
    <property type="match status" value="1"/>
</dbReference>
<name>A0A1X7H9W8_TRICW</name>
<evidence type="ECO:0000259" key="7">
    <source>
        <dbReference type="PROSITE" id="PS50983"/>
    </source>
</evidence>
<feature type="domain" description="Fe/B12 periplasmic-binding" evidence="7">
    <location>
        <begin position="84"/>
        <end position="346"/>
    </location>
</feature>
<dbReference type="Gene3D" id="3.40.50.1980">
    <property type="entry name" value="Nitrogenase molybdenum iron protein domain"/>
    <property type="match status" value="2"/>
</dbReference>
<organism evidence="8 9">
    <name type="scientific">Trinickia caryophylli</name>
    <name type="common">Paraburkholderia caryophylli</name>
    <dbReference type="NCBI Taxonomy" id="28094"/>
    <lineage>
        <taxon>Bacteria</taxon>
        <taxon>Pseudomonadati</taxon>
        <taxon>Pseudomonadota</taxon>
        <taxon>Betaproteobacteria</taxon>
        <taxon>Burkholderiales</taxon>
        <taxon>Burkholderiaceae</taxon>
        <taxon>Trinickia</taxon>
    </lineage>
</organism>
<keyword evidence="5" id="KW-0732">Signal</keyword>
<dbReference type="PANTHER" id="PTHR30532">
    <property type="entry name" value="IRON III DICITRATE-BINDING PERIPLASMIC PROTEIN"/>
    <property type="match status" value="1"/>
</dbReference>
<dbReference type="GO" id="GO:0030288">
    <property type="term" value="C:outer membrane-bounded periplasmic space"/>
    <property type="evidence" value="ECO:0007669"/>
    <property type="project" value="TreeGrafter"/>
</dbReference>